<dbReference type="InterPro" id="IPR055235">
    <property type="entry name" value="ASD1_cat"/>
</dbReference>
<evidence type="ECO:0000256" key="4">
    <source>
        <dbReference type="ARBA" id="ARBA00022729"/>
    </source>
</evidence>
<sequence>MIKYQCTCCANKQKRMWKMKKKTLKMTLCSVMSAVMLTSIIGPVQAAEDSSWKTSMKDHWSFDSLQSDQGDKTTATLHGIELVDSKDPVFGKVLRFGSGTDKYLRLENYINTGKGSTSFSMWYRYDTTITGDGADKSAVLLQHEGNGRSLLTLQADGKYNTYINAQNVLSKKSVQKGDWQHVTVVFNQDKNEVTYYVNGEFDSTQSLGANKVDQKLSLRLGAHKNAGNTDPHPMRGDVDEFYVYEKALTADEAKAIYEDKATELYNQELKKLVKEGKEVIENQKLPEDNEKAKQLKEALKKAEDATTLDEMKAAYTALEKAIAEYEAEVPVKLSIDTEKTIQTIEPDSIFGINHRYAFNGYGTFDSKEMKMKDDFTALYEKAGFGSIRYPGGTISNLFNWKTTLGDKKDRKKQIHGFYNNDGQGGIEPNFGIKEIADFADQVDSEIVYVYSLGRGNAQDAADLVEFLNAKVGTNPNGGIDWAQVRADNGHKEPYHVRYFEIGNEMQQAWGGSDGTASQGYWTTYVDGDAGAEKAYTEGGQAKFVQKYAVAEEDWNKKASQSDGKPNLVRYLRYANQNPGKLVDGKIVEDPSYKAVNDGVKVYVGTDGKLDEWTVVSDFENSKATDKHCVVDYSTGRITFGDGIHGMIPEKGKNIYATYTVDREGFIDVSKAIKQTTEKINEIEKTNYEANVYTSFESSGFIKRMSDLDANKWYDGMTIHPYSGSVSGGTNADTFYDDAMKKAENVGIQKVREYVEQLPEGKVPVISEYGIFRNTESQVRSQTHALYIAKVITEYVKLGSPYIQKHCLSDWYSSGADSLGPTQQAVIQVVPQEGADTKTGEGNFAFFSTPSAHVFQMLNAGFGENVVEATFEKESTMSNGVKTLSSLASVDKKGNMYVALVNVDREKDQKIMLDVKGVDVSGRDIEIQRLESEAITDENTLETPNKVTVQTEKTKMPKGQIINLKKHSFAIVKILTEEQVVEKADYSKVDAAISAIPSDLSIYTEESVANLNAAKEAVIRDLDITKQAEVDKMAEAIQNAIKALQLKKADYSKVDAALGNIPKDLSVYTEESVAKLNAAKDAVVRDLDISKQAEVDKMAEAIRNAIKDLQLKKADYSKVDAALGNIPKDLSIYTKESVAKLEEAKEAVVRDLDITKQAEVDKMAEEIQKAIDNLKKKANVQPTPDNKPNNSVTTGDGTMILLMIMLVVVSGGTILIADKKRRRNS</sequence>
<evidence type="ECO:0000256" key="10">
    <source>
        <dbReference type="SAM" id="Phobius"/>
    </source>
</evidence>
<feature type="domain" description="LamG-like jellyroll fold" evidence="11">
    <location>
        <begin position="115"/>
        <end position="251"/>
    </location>
</feature>
<feature type="transmembrane region" description="Helical" evidence="10">
    <location>
        <begin position="1196"/>
        <end position="1216"/>
    </location>
</feature>
<keyword evidence="10" id="KW-0472">Membrane</keyword>
<keyword evidence="6" id="KW-1015">Disulfide bond</keyword>
<evidence type="ECO:0000256" key="9">
    <source>
        <dbReference type="SAM" id="Coils"/>
    </source>
</evidence>
<evidence type="ECO:0000313" key="13">
    <source>
        <dbReference type="EMBL" id="DAE24115.1"/>
    </source>
</evidence>
<dbReference type="InterPro" id="IPR006558">
    <property type="entry name" value="LamG-like"/>
</dbReference>
<dbReference type="Gene3D" id="2.60.40.1180">
    <property type="entry name" value="Golgi alpha-mannosidase II"/>
    <property type="match status" value="1"/>
</dbReference>
<proteinExistence type="inferred from homology"/>
<evidence type="ECO:0000256" key="3">
    <source>
        <dbReference type="ARBA" id="ARBA00012670"/>
    </source>
</evidence>
<evidence type="ECO:0000259" key="12">
    <source>
        <dbReference type="SMART" id="SM00813"/>
    </source>
</evidence>
<reference evidence="13" key="1">
    <citation type="journal article" date="2021" name="Proc. Natl. Acad. Sci. U.S.A.">
        <title>A Catalog of Tens of Thousands of Viruses from Human Metagenomes Reveals Hidden Associations with Chronic Diseases.</title>
        <authorList>
            <person name="Tisza M.J."/>
            <person name="Buck C.B."/>
        </authorList>
    </citation>
    <scope>NUCLEOTIDE SEQUENCE</scope>
    <source>
        <strain evidence="13">CtHJb31</strain>
    </source>
</reference>
<dbReference type="SMART" id="SM00813">
    <property type="entry name" value="Alpha-L-AF_C"/>
    <property type="match status" value="1"/>
</dbReference>
<evidence type="ECO:0000256" key="2">
    <source>
        <dbReference type="ARBA" id="ARBA00007186"/>
    </source>
</evidence>
<dbReference type="SMART" id="SM00560">
    <property type="entry name" value="LamGL"/>
    <property type="match status" value="1"/>
</dbReference>
<evidence type="ECO:0000256" key="8">
    <source>
        <dbReference type="ARBA" id="ARBA00023295"/>
    </source>
</evidence>
<keyword evidence="7" id="KW-0119">Carbohydrate metabolism</keyword>
<organism evidence="13">
    <name type="scientific">virus sp. ctHJb31</name>
    <dbReference type="NCBI Taxonomy" id="2826796"/>
    <lineage>
        <taxon>Viruses</taxon>
    </lineage>
</organism>
<dbReference type="SUPFAM" id="SSF51445">
    <property type="entry name" value="(Trans)glycosidases"/>
    <property type="match status" value="1"/>
</dbReference>
<dbReference type="SUPFAM" id="SSF51011">
    <property type="entry name" value="Glycosyl hydrolase domain"/>
    <property type="match status" value="1"/>
</dbReference>
<feature type="coiled-coil region" evidence="9">
    <location>
        <begin position="1137"/>
        <end position="1179"/>
    </location>
</feature>
<dbReference type="EMBL" id="BK015768">
    <property type="protein sequence ID" value="DAE24115.1"/>
    <property type="molecule type" value="Genomic_DNA"/>
</dbReference>
<dbReference type="GO" id="GO:0046373">
    <property type="term" value="P:L-arabinose metabolic process"/>
    <property type="evidence" value="ECO:0007669"/>
    <property type="project" value="InterPro"/>
</dbReference>
<keyword evidence="10" id="KW-1133">Transmembrane helix</keyword>
<evidence type="ECO:0000256" key="7">
    <source>
        <dbReference type="ARBA" id="ARBA00023277"/>
    </source>
</evidence>
<dbReference type="Pfam" id="PF13385">
    <property type="entry name" value="Laminin_G_3"/>
    <property type="match status" value="1"/>
</dbReference>
<dbReference type="Gene3D" id="2.60.120.200">
    <property type="match status" value="1"/>
</dbReference>
<dbReference type="GO" id="GO:0046556">
    <property type="term" value="F:alpha-L-arabinofuranosidase activity"/>
    <property type="evidence" value="ECO:0007669"/>
    <property type="project" value="UniProtKB-EC"/>
</dbReference>
<keyword evidence="5" id="KW-0378">Hydrolase</keyword>
<keyword evidence="4" id="KW-0732">Signal</keyword>
<dbReference type="InterPro" id="IPR013320">
    <property type="entry name" value="ConA-like_dom_sf"/>
</dbReference>
<feature type="coiled-coil region" evidence="9">
    <location>
        <begin position="285"/>
        <end position="328"/>
    </location>
</feature>
<comment type="catalytic activity">
    <reaction evidence="1">
        <text>Hydrolysis of terminal non-reducing alpha-L-arabinofuranoside residues in alpha-L-arabinosides.</text>
        <dbReference type="EC" id="3.2.1.55"/>
    </reaction>
</comment>
<evidence type="ECO:0000256" key="5">
    <source>
        <dbReference type="ARBA" id="ARBA00022801"/>
    </source>
</evidence>
<dbReference type="InterPro" id="IPR017853">
    <property type="entry name" value="GH"/>
</dbReference>
<evidence type="ECO:0000256" key="6">
    <source>
        <dbReference type="ARBA" id="ARBA00023157"/>
    </source>
</evidence>
<evidence type="ECO:0000256" key="1">
    <source>
        <dbReference type="ARBA" id="ARBA00001462"/>
    </source>
</evidence>
<dbReference type="SUPFAM" id="SSF49899">
    <property type="entry name" value="Concanavalin A-like lectins/glucanases"/>
    <property type="match status" value="1"/>
</dbReference>
<dbReference type="InterPro" id="IPR010720">
    <property type="entry name" value="Alpha-L-AF_C"/>
</dbReference>
<dbReference type="Gene3D" id="3.20.20.80">
    <property type="entry name" value="Glycosidases"/>
    <property type="match status" value="2"/>
</dbReference>
<protein>
    <recommendedName>
        <fullName evidence="3">non-reducing end alpha-L-arabinofuranosidase</fullName>
        <ecNumber evidence="3">3.2.1.55</ecNumber>
    </recommendedName>
</protein>
<dbReference type="Pfam" id="PF06964">
    <property type="entry name" value="Alpha-L-AF_C"/>
    <property type="match status" value="1"/>
</dbReference>
<dbReference type="GO" id="GO:0000272">
    <property type="term" value="P:polysaccharide catabolic process"/>
    <property type="evidence" value="ECO:0007669"/>
    <property type="project" value="TreeGrafter"/>
</dbReference>
<accession>A0A8S5QZ42</accession>
<keyword evidence="9" id="KW-0175">Coiled coil</keyword>
<dbReference type="PANTHER" id="PTHR43576:SF3">
    <property type="entry name" value="ALPHA-L-ARABINOFURANOSIDASE C"/>
    <property type="match status" value="1"/>
</dbReference>
<dbReference type="Pfam" id="PF22848">
    <property type="entry name" value="ASD1_dom"/>
    <property type="match status" value="1"/>
</dbReference>
<comment type="similarity">
    <text evidence="2">Belongs to the glycosyl hydrolase 51 family.</text>
</comment>
<evidence type="ECO:0000259" key="11">
    <source>
        <dbReference type="SMART" id="SM00560"/>
    </source>
</evidence>
<feature type="domain" description="Alpha-L-arabinofuranosidase C-terminal" evidence="12">
    <location>
        <begin position="810"/>
        <end position="967"/>
    </location>
</feature>
<dbReference type="PANTHER" id="PTHR43576">
    <property type="entry name" value="ALPHA-L-ARABINOFURANOSIDASE C-RELATED"/>
    <property type="match status" value="1"/>
</dbReference>
<keyword evidence="10" id="KW-0812">Transmembrane</keyword>
<dbReference type="InterPro" id="IPR013780">
    <property type="entry name" value="Glyco_hydro_b"/>
</dbReference>
<name>A0A8S5QZ42_9VIRU</name>
<keyword evidence="8" id="KW-0326">Glycosidase</keyword>
<dbReference type="Gene3D" id="1.20.1270.90">
    <property type="entry name" value="AF1782-like"/>
    <property type="match status" value="3"/>
</dbReference>
<dbReference type="EC" id="3.2.1.55" evidence="3"/>